<keyword evidence="1" id="KW-1185">Reference proteome</keyword>
<dbReference type="Proteomes" id="UP000095287">
    <property type="component" value="Unplaced"/>
</dbReference>
<evidence type="ECO:0000313" key="2">
    <source>
        <dbReference type="WBParaSite" id="L893_g12789.t1"/>
    </source>
</evidence>
<protein>
    <submittedName>
        <fullName evidence="2">Transcriptional regulator</fullName>
    </submittedName>
</protein>
<organism evidence="1 2">
    <name type="scientific">Steinernema glaseri</name>
    <dbReference type="NCBI Taxonomy" id="37863"/>
    <lineage>
        <taxon>Eukaryota</taxon>
        <taxon>Metazoa</taxon>
        <taxon>Ecdysozoa</taxon>
        <taxon>Nematoda</taxon>
        <taxon>Chromadorea</taxon>
        <taxon>Rhabditida</taxon>
        <taxon>Tylenchina</taxon>
        <taxon>Panagrolaimomorpha</taxon>
        <taxon>Strongyloidoidea</taxon>
        <taxon>Steinernematidae</taxon>
        <taxon>Steinernema</taxon>
    </lineage>
</organism>
<name>A0A1I7Y5U8_9BILA</name>
<reference evidence="2" key="1">
    <citation type="submission" date="2016-11" db="UniProtKB">
        <authorList>
            <consortium name="WormBaseParasite"/>
        </authorList>
    </citation>
    <scope>IDENTIFICATION</scope>
</reference>
<evidence type="ECO:0000313" key="1">
    <source>
        <dbReference type="Proteomes" id="UP000095287"/>
    </source>
</evidence>
<proteinExistence type="predicted"/>
<dbReference type="AlphaFoldDB" id="A0A1I7Y5U8"/>
<accession>A0A1I7Y5U8</accession>
<dbReference type="WBParaSite" id="L893_g12789.t1">
    <property type="protein sequence ID" value="L893_g12789.t1"/>
    <property type="gene ID" value="L893_g12789"/>
</dbReference>
<sequence>MKAPLQAKQAGHYRIRILALLDGLDALISESGRDPFAEQLSKKPENIFTSCFMCYFRDFWRKKTLLGGSQSPFLVTKDIT</sequence>